<evidence type="ECO:0000313" key="3">
    <source>
        <dbReference type="Proteomes" id="UP000265631"/>
    </source>
</evidence>
<sequence length="880" mass="98426">MECSSSSSLLLALPPEILTMIFAQAPLVDRAMLAMSYGFNLEMRMGDCAVLGVGVLTAACINRRGEDGGLTRLKRLGLKSNYPLLLRLSIGTVVVSKGNVQVAGCISGLVHNLVSAGSGKFIEVQPQFKLPFFSFTIVKHNARGVTTIGFGSRDLKRFFSESLALNPVGPEPLTLNIEQVLCHYDALCHILRERANYGTRFDDTFNEIRLLVNDILLESFLYDGLDIDHLHRQNIISADLFQEIQPRYNDFLSGPGEYFELGAFTQEMEEEYERVQNTQIGTFARMGREDLLRGFCEPLLRSKNTRIFYDEELLYEILQNRFWDTYEYMLNVIERSRLLERNVRCRDPSDITYDPLYMAIKLDHCPTVQYLIQNKHKSFEGYIKGAANYSDRLFTPLLAAVRWQKVDVIRLLLQEAPVYYSMLPQALEFAKETGFYRMMDVVADLTTENASTFAHKSARYPGPKAPQSQIMGGMAPSITITPSPYGNSNVSGISNGLQDLSQGQMTLDGSDPFPQSPEISQLLTNPSLEGKDLGSFDSGIGMETSFEFPTSPWTPAIKDDHTPRESIDQPTEALGQLSPVPMPPSWGDNGPLLAEDSDFEKFFGQPTETLDPTSLTSTRENKRPRLEMDFNFEAISSETTETPGQRDLTPIPPDNKRPRLAMKFNFEAISSQTTKTPGQSSPDPPRSTQDYNGSLLVTVSDFENTFGHSTDAQDQMIQSPFLLSFNYNGPATGFDVVNMSNGFAYDANGSIAPSAFPTPPAFSTPPTENVEDVLLQTDIPPWTPQCKDDHPTPSKTELMGEPPSSPPRCSHCEKTFANMSSRNKHERQACPNKTIPRLPCRYAHLGCKNAPKNEDNRKSHERKWCKFRPNHPKAGRKSTT</sequence>
<feature type="compositionally biased region" description="Basic residues" evidence="1">
    <location>
        <begin position="865"/>
        <end position="880"/>
    </location>
</feature>
<dbReference type="Gene3D" id="1.25.40.20">
    <property type="entry name" value="Ankyrin repeat-containing domain"/>
    <property type="match status" value="1"/>
</dbReference>
<proteinExistence type="predicted"/>
<feature type="region of interest" description="Disordered" evidence="1">
    <location>
        <begin position="780"/>
        <end position="808"/>
    </location>
</feature>
<dbReference type="EMBL" id="PXXK01000345">
    <property type="protein sequence ID" value="RFN45661.1"/>
    <property type="molecule type" value="Genomic_DNA"/>
</dbReference>
<feature type="region of interest" description="Disordered" evidence="1">
    <location>
        <begin position="849"/>
        <end position="880"/>
    </location>
</feature>
<dbReference type="Proteomes" id="UP000265631">
    <property type="component" value="Unassembled WGS sequence"/>
</dbReference>
<dbReference type="SUPFAM" id="SSF48403">
    <property type="entry name" value="Ankyrin repeat"/>
    <property type="match status" value="1"/>
</dbReference>
<feature type="region of interest" description="Disordered" evidence="1">
    <location>
        <begin position="670"/>
        <end position="690"/>
    </location>
</feature>
<organism evidence="2 3">
    <name type="scientific">Fusarium flagelliforme</name>
    <dbReference type="NCBI Taxonomy" id="2675880"/>
    <lineage>
        <taxon>Eukaryota</taxon>
        <taxon>Fungi</taxon>
        <taxon>Dikarya</taxon>
        <taxon>Ascomycota</taxon>
        <taxon>Pezizomycotina</taxon>
        <taxon>Sordariomycetes</taxon>
        <taxon>Hypocreomycetidae</taxon>
        <taxon>Hypocreales</taxon>
        <taxon>Nectriaceae</taxon>
        <taxon>Fusarium</taxon>
        <taxon>Fusarium incarnatum-equiseti species complex</taxon>
    </lineage>
</organism>
<evidence type="ECO:0000256" key="1">
    <source>
        <dbReference type="SAM" id="MobiDB-lite"/>
    </source>
</evidence>
<feature type="compositionally biased region" description="Basic and acidic residues" evidence="1">
    <location>
        <begin position="557"/>
        <end position="567"/>
    </location>
</feature>
<feature type="region of interest" description="Disordered" evidence="1">
    <location>
        <begin position="638"/>
        <end position="657"/>
    </location>
</feature>
<keyword evidence="3" id="KW-1185">Reference proteome</keyword>
<name>A0A395MCT3_9HYPO</name>
<feature type="compositionally biased region" description="Basic and acidic residues" evidence="1">
    <location>
        <begin position="851"/>
        <end position="864"/>
    </location>
</feature>
<dbReference type="InterPro" id="IPR036770">
    <property type="entry name" value="Ankyrin_rpt-contain_sf"/>
</dbReference>
<feature type="region of interest" description="Disordered" evidence="1">
    <location>
        <begin position="546"/>
        <end position="568"/>
    </location>
</feature>
<comment type="caution">
    <text evidence="2">The sequence shown here is derived from an EMBL/GenBank/DDBJ whole genome shotgun (WGS) entry which is preliminary data.</text>
</comment>
<evidence type="ECO:0000313" key="2">
    <source>
        <dbReference type="EMBL" id="RFN45661.1"/>
    </source>
</evidence>
<dbReference type="AlphaFoldDB" id="A0A395MCT3"/>
<dbReference type="STRING" id="2594813.A0A395MCT3"/>
<accession>A0A395MCT3</accession>
<gene>
    <name evidence="2" type="ORF">FIE12Z_10107</name>
</gene>
<protein>
    <submittedName>
        <fullName evidence="2">Ankyrin repeat protein</fullName>
    </submittedName>
</protein>
<reference evidence="2 3" key="1">
    <citation type="journal article" date="2018" name="PLoS Pathog.">
        <title>Evolution of structural diversity of trichothecenes, a family of toxins produced by plant pathogenic and entomopathogenic fungi.</title>
        <authorList>
            <person name="Proctor R.H."/>
            <person name="McCormick S.P."/>
            <person name="Kim H.S."/>
            <person name="Cardoza R.E."/>
            <person name="Stanley A.M."/>
            <person name="Lindo L."/>
            <person name="Kelly A."/>
            <person name="Brown D.W."/>
            <person name="Lee T."/>
            <person name="Vaughan M.M."/>
            <person name="Alexander N.J."/>
            <person name="Busman M."/>
            <person name="Gutierrez S."/>
        </authorList>
    </citation>
    <scope>NUCLEOTIDE SEQUENCE [LARGE SCALE GENOMIC DNA]</scope>
    <source>
        <strain evidence="2 3">NRRL 13405</strain>
    </source>
</reference>